<proteinExistence type="predicted"/>
<reference evidence="1 2" key="1">
    <citation type="submission" date="2018-09" db="EMBL/GenBank/DDBJ databases">
        <title>Phylogeny of the Shewanellaceae, and recommendation for two new genera, Pseudoshewanella and Parashewanella.</title>
        <authorList>
            <person name="Wang G."/>
        </authorList>
    </citation>
    <scope>NUCLEOTIDE SEQUENCE [LARGE SCALE GENOMIC DNA]</scope>
    <source>
        <strain evidence="1 2">C51</strain>
    </source>
</reference>
<dbReference type="Proteomes" id="UP000281474">
    <property type="component" value="Unassembled WGS sequence"/>
</dbReference>
<evidence type="ECO:0000313" key="1">
    <source>
        <dbReference type="EMBL" id="RLV59900.1"/>
    </source>
</evidence>
<name>A0A3L8PX55_9GAMM</name>
<evidence type="ECO:0000313" key="2">
    <source>
        <dbReference type="Proteomes" id="UP000281474"/>
    </source>
</evidence>
<protein>
    <submittedName>
        <fullName evidence="1">Uncharacterized protein</fullName>
    </submittedName>
</protein>
<sequence length="73" mass="7843">MATVNVVPPSSQVEKDDEAITAVLEKINQIEQKILFNSFAYALVIPCVTSPETGSMSIKLARSGLFSVDSSLL</sequence>
<comment type="caution">
    <text evidence="1">The sequence shown here is derived from an EMBL/GenBank/DDBJ whole genome shotgun (WGS) entry which is preliminary data.</text>
</comment>
<dbReference type="AlphaFoldDB" id="A0A3L8PX55"/>
<accession>A0A3L8PX55</accession>
<keyword evidence="2" id="KW-1185">Reference proteome</keyword>
<organism evidence="1 2">
    <name type="scientific">Parashewanella curva</name>
    <dbReference type="NCBI Taxonomy" id="2338552"/>
    <lineage>
        <taxon>Bacteria</taxon>
        <taxon>Pseudomonadati</taxon>
        <taxon>Pseudomonadota</taxon>
        <taxon>Gammaproteobacteria</taxon>
        <taxon>Alteromonadales</taxon>
        <taxon>Shewanellaceae</taxon>
        <taxon>Parashewanella</taxon>
    </lineage>
</organism>
<gene>
    <name evidence="1" type="ORF">D5018_09460</name>
</gene>
<dbReference type="EMBL" id="QZEI01000024">
    <property type="protein sequence ID" value="RLV59900.1"/>
    <property type="molecule type" value="Genomic_DNA"/>
</dbReference>